<gene>
    <name evidence="16" type="primary">PGR</name>
    <name evidence="16" type="synonym">pgr</name>
</gene>
<feature type="domain" description="Nuclear receptor" evidence="14">
    <location>
        <begin position="314"/>
        <end position="389"/>
    </location>
</feature>
<dbReference type="GO" id="GO:1990239">
    <property type="term" value="F:steroid hormone binding"/>
    <property type="evidence" value="ECO:0007669"/>
    <property type="project" value="UniProtKB-ARBA"/>
</dbReference>
<reference evidence="16 17" key="1">
    <citation type="submission" date="2019-04" db="EMBL/GenBank/DDBJ databases">
        <authorList>
            <consortium name="Wellcome Sanger Institute Data Sharing"/>
        </authorList>
    </citation>
    <scope>NUCLEOTIDE SEQUENCE [LARGE SCALE GENOMIC DNA]</scope>
</reference>
<dbReference type="Proteomes" id="UP000694397">
    <property type="component" value="Chromosome 10"/>
</dbReference>
<reference evidence="16" key="2">
    <citation type="submission" date="2025-08" db="UniProtKB">
        <authorList>
            <consortium name="Ensembl"/>
        </authorList>
    </citation>
    <scope>IDENTIFICATION</scope>
</reference>
<dbReference type="CTD" id="5241"/>
<feature type="domain" description="NR LBD" evidence="15">
    <location>
        <begin position="431"/>
        <end position="661"/>
    </location>
</feature>
<dbReference type="PANTHER" id="PTHR48092">
    <property type="entry name" value="KNIRPS-RELATED PROTEIN-RELATED"/>
    <property type="match status" value="1"/>
</dbReference>
<feature type="region of interest" description="Disordered" evidence="13">
    <location>
        <begin position="102"/>
        <end position="121"/>
    </location>
</feature>
<evidence type="ECO:0000256" key="4">
    <source>
        <dbReference type="ARBA" id="ARBA00022771"/>
    </source>
</evidence>
<keyword evidence="6 12" id="KW-0805">Transcription regulation</keyword>
<dbReference type="Pfam" id="PF00105">
    <property type="entry name" value="zf-C4"/>
    <property type="match status" value="1"/>
</dbReference>
<dbReference type="Ensembl" id="ENSSFOT00015037073.2">
    <property type="protein sequence ID" value="ENSSFOP00015036679.2"/>
    <property type="gene ID" value="ENSSFOG00015023314.2"/>
</dbReference>
<evidence type="ECO:0000259" key="14">
    <source>
        <dbReference type="PROSITE" id="PS51030"/>
    </source>
</evidence>
<dbReference type="SUPFAM" id="SSF57716">
    <property type="entry name" value="Glucocorticoid receptor-like (DNA-binding domain)"/>
    <property type="match status" value="1"/>
</dbReference>
<keyword evidence="9 12" id="KW-0804">Transcription</keyword>
<keyword evidence="11 12" id="KW-0539">Nucleus</keyword>
<dbReference type="GO" id="GO:0051414">
    <property type="term" value="P:response to cortisol"/>
    <property type="evidence" value="ECO:0007669"/>
    <property type="project" value="UniProtKB-ARBA"/>
</dbReference>
<name>A0A8C9V8U8_SCLFO</name>
<dbReference type="InterPro" id="IPR001723">
    <property type="entry name" value="Nuclear_hrmn_rcpt"/>
</dbReference>
<sequence length="683" mass="75630">MGDALKDGADNVIYMDSNATTTVRSDPAGETQGKSEFVDSYVDEMFLEGETSDGKRAPPRIPSPAPRNLCDVDALTVTPGAGGERSLWAELALPQITPGFHRGLERGDHHAKDTASWPDKPVFPTASESSLCLGSAESLESLIGEATSTSDYKRDNKQPSASLGMMETQRQQQGTDLNLTSDLLQLSTSSRAGAEEEMRLPQLDLSAHFYCPPPNDMMMISEHSAYFAGLSPAFVPKIKADPSDVTSPMGEGVVSSALTNIFRGKVAERHSWYQQCGVSDGSSKRHETLSSLSLSPAGISSTSTYTAFAGLLPQRMCYICGDEASGCHYGVLTCGSCKVFFKRAVEGHQKYLCAGRNDCIVDKIRRKNCPACRLRKCYQAGMMLGGRKLKKFGALKPMGLPLTAPPGLALSCESLDLASAACVPTIRELNASPQIISILENIEPEVVFSGHDNSLPDLPHYLLSSLNRLCERQLLWIVKWSKSLPGFRGLHINDQMCLIQYSWMSLMLFSLGWRSYKNVTRDFLYFAPDLIMNEERMKQSPIADLCIAMQLIPHEFDNLQLTREEFLCMKALMLLTIVPLEGLKSQEQFEEMRQNYIRELGKTIQFKDPGVAGFSQRFYRLTKLMDTMHEIVKKVNLYCLSIFIQADAMRVEFPEMMSEVIASQLPKVLAGMVKPLPLLFHGK</sequence>
<feature type="region of interest" description="Disordered" evidence="13">
    <location>
        <begin position="146"/>
        <end position="173"/>
    </location>
</feature>
<evidence type="ECO:0000256" key="1">
    <source>
        <dbReference type="ARBA" id="ARBA00005413"/>
    </source>
</evidence>
<keyword evidence="7" id="KW-0446">Lipid-binding</keyword>
<keyword evidence="5 12" id="KW-0862">Zinc</keyword>
<dbReference type="GO" id="GO:0008270">
    <property type="term" value="F:zinc ion binding"/>
    <property type="evidence" value="ECO:0007669"/>
    <property type="project" value="UniProtKB-KW"/>
</dbReference>
<dbReference type="InterPro" id="IPR001628">
    <property type="entry name" value="Znf_hrmn_rcpt"/>
</dbReference>
<evidence type="ECO:0000256" key="9">
    <source>
        <dbReference type="ARBA" id="ARBA00023163"/>
    </source>
</evidence>
<evidence type="ECO:0000256" key="7">
    <source>
        <dbReference type="ARBA" id="ARBA00023121"/>
    </source>
</evidence>
<dbReference type="SMART" id="SM00430">
    <property type="entry name" value="HOLI"/>
    <property type="match status" value="1"/>
</dbReference>
<evidence type="ECO:0000313" key="17">
    <source>
        <dbReference type="Proteomes" id="UP000694397"/>
    </source>
</evidence>
<dbReference type="GO" id="GO:0005634">
    <property type="term" value="C:nucleus"/>
    <property type="evidence" value="ECO:0007669"/>
    <property type="project" value="UniProtKB-SubCell"/>
</dbReference>
<reference evidence="16" key="3">
    <citation type="submission" date="2025-09" db="UniProtKB">
        <authorList>
            <consortium name="Ensembl"/>
        </authorList>
    </citation>
    <scope>IDENTIFICATION</scope>
</reference>
<dbReference type="PROSITE" id="PS51843">
    <property type="entry name" value="NR_LBD"/>
    <property type="match status" value="1"/>
</dbReference>
<dbReference type="GO" id="GO:0010628">
    <property type="term" value="P:positive regulation of gene expression"/>
    <property type="evidence" value="ECO:0007669"/>
    <property type="project" value="UniProtKB-ARBA"/>
</dbReference>
<dbReference type="PROSITE" id="PS51030">
    <property type="entry name" value="NUCLEAR_REC_DBD_2"/>
    <property type="match status" value="1"/>
</dbReference>
<dbReference type="FunFam" id="3.30.50.10:FF:000139">
    <property type="entry name" value="Estrogen receptor beta a variant b"/>
    <property type="match status" value="1"/>
</dbReference>
<evidence type="ECO:0000256" key="6">
    <source>
        <dbReference type="ARBA" id="ARBA00023015"/>
    </source>
</evidence>
<evidence type="ECO:0000256" key="5">
    <source>
        <dbReference type="ARBA" id="ARBA00022833"/>
    </source>
</evidence>
<dbReference type="GO" id="GO:0001046">
    <property type="term" value="F:core promoter sequence-specific DNA binding"/>
    <property type="evidence" value="ECO:0007669"/>
    <property type="project" value="UniProtKB-ARBA"/>
</dbReference>
<dbReference type="RefSeq" id="XP_018619966.2">
    <property type="nucleotide sequence ID" value="XM_018764450.2"/>
</dbReference>
<dbReference type="KEGG" id="sfm:108941666"/>
<dbReference type="PRINTS" id="PR00047">
    <property type="entry name" value="STROIDFINGER"/>
</dbReference>
<keyword evidence="2" id="KW-0754">Steroid-binding</keyword>
<evidence type="ECO:0000256" key="12">
    <source>
        <dbReference type="RuleBase" id="RU004334"/>
    </source>
</evidence>
<dbReference type="Pfam" id="PF00104">
    <property type="entry name" value="Hormone_recep"/>
    <property type="match status" value="1"/>
</dbReference>
<dbReference type="PROSITE" id="PS00031">
    <property type="entry name" value="NUCLEAR_REC_DBD_1"/>
    <property type="match status" value="1"/>
</dbReference>
<evidence type="ECO:0000256" key="2">
    <source>
        <dbReference type="ARBA" id="ARBA00022665"/>
    </source>
</evidence>
<dbReference type="GO" id="GO:1990794">
    <property type="term" value="C:basolateral part of cell"/>
    <property type="evidence" value="ECO:0007669"/>
    <property type="project" value="UniProtKB-ARBA"/>
</dbReference>
<evidence type="ECO:0000256" key="3">
    <source>
        <dbReference type="ARBA" id="ARBA00022723"/>
    </source>
</evidence>
<keyword evidence="17" id="KW-1185">Reference proteome</keyword>
<dbReference type="InterPro" id="IPR000536">
    <property type="entry name" value="Nucl_hrmn_rcpt_lig-bd"/>
</dbReference>
<dbReference type="Gene3D" id="3.30.50.10">
    <property type="entry name" value="Erythroid Transcription Factor GATA-1, subunit A"/>
    <property type="match status" value="1"/>
</dbReference>
<keyword evidence="8 12" id="KW-0238">DNA-binding</keyword>
<evidence type="ECO:0000256" key="13">
    <source>
        <dbReference type="SAM" id="MobiDB-lite"/>
    </source>
</evidence>
<keyword evidence="3 12" id="KW-0479">Metal-binding</keyword>
<evidence type="ECO:0000259" key="15">
    <source>
        <dbReference type="PROSITE" id="PS51843"/>
    </source>
</evidence>
<dbReference type="InterPro" id="IPR035500">
    <property type="entry name" value="NHR-like_dom_sf"/>
</dbReference>
<protein>
    <submittedName>
        <fullName evidence="16">Progesterone receptor</fullName>
    </submittedName>
</protein>
<dbReference type="PRINTS" id="PR00398">
    <property type="entry name" value="STRDHORMONER"/>
</dbReference>
<evidence type="ECO:0000256" key="11">
    <source>
        <dbReference type="ARBA" id="ARBA00023242"/>
    </source>
</evidence>
<comment type="similarity">
    <text evidence="1">Belongs to the nuclear hormone receptor family. NR3 subfamily.</text>
</comment>
<dbReference type="AlphaFoldDB" id="A0A8C9V8U8"/>
<organism evidence="16 17">
    <name type="scientific">Scleropages formosus</name>
    <name type="common">Asian bonytongue</name>
    <name type="synonym">Osteoglossum formosum</name>
    <dbReference type="NCBI Taxonomy" id="113540"/>
    <lineage>
        <taxon>Eukaryota</taxon>
        <taxon>Metazoa</taxon>
        <taxon>Chordata</taxon>
        <taxon>Craniata</taxon>
        <taxon>Vertebrata</taxon>
        <taxon>Euteleostomi</taxon>
        <taxon>Actinopterygii</taxon>
        <taxon>Neopterygii</taxon>
        <taxon>Teleostei</taxon>
        <taxon>Osteoglossocephala</taxon>
        <taxon>Osteoglossomorpha</taxon>
        <taxon>Osteoglossiformes</taxon>
        <taxon>Osteoglossidae</taxon>
        <taxon>Scleropages</taxon>
    </lineage>
</organism>
<dbReference type="InterPro" id="IPR013088">
    <property type="entry name" value="Znf_NHR/GATA"/>
</dbReference>
<keyword evidence="4 12" id="KW-0863">Zinc-finger</keyword>
<dbReference type="OrthoDB" id="8580220at2759"/>
<comment type="subcellular location">
    <subcellularLocation>
        <location evidence="12">Nucleus</location>
    </subcellularLocation>
</comment>
<dbReference type="GeneID" id="108941666"/>
<dbReference type="FunFam" id="1.10.565.10:FF:000004">
    <property type="entry name" value="Androgen receptor variant"/>
    <property type="match status" value="1"/>
</dbReference>
<evidence type="ECO:0000256" key="8">
    <source>
        <dbReference type="ARBA" id="ARBA00023125"/>
    </source>
</evidence>
<dbReference type="GO" id="GO:0031963">
    <property type="term" value="F:nuclear cortisol receptor activity"/>
    <property type="evidence" value="ECO:0007669"/>
    <property type="project" value="UniProtKB-ARBA"/>
</dbReference>
<dbReference type="SUPFAM" id="SSF48508">
    <property type="entry name" value="Nuclear receptor ligand-binding domain"/>
    <property type="match status" value="1"/>
</dbReference>
<dbReference type="InterPro" id="IPR050200">
    <property type="entry name" value="Nuclear_hormone_rcpt_NR3"/>
</dbReference>
<dbReference type="CDD" id="cd07172">
    <property type="entry name" value="NR_DBD_GR_PR"/>
    <property type="match status" value="1"/>
</dbReference>
<dbReference type="Gene3D" id="1.10.565.10">
    <property type="entry name" value="Retinoid X Receptor"/>
    <property type="match status" value="1"/>
</dbReference>
<dbReference type="GeneTree" id="ENSGT00940000159713"/>
<feature type="compositionally biased region" description="Basic and acidic residues" evidence="13">
    <location>
        <begin position="102"/>
        <end position="113"/>
    </location>
</feature>
<keyword evidence="10 12" id="KW-0675">Receptor</keyword>
<proteinExistence type="inferred from homology"/>
<evidence type="ECO:0000313" key="16">
    <source>
        <dbReference type="Ensembl" id="ENSSFOP00015036679.2"/>
    </source>
</evidence>
<evidence type="ECO:0000256" key="10">
    <source>
        <dbReference type="ARBA" id="ARBA00023170"/>
    </source>
</evidence>
<accession>A0A8C9V8U8</accession>
<dbReference type="SMART" id="SM00399">
    <property type="entry name" value="ZnF_C4"/>
    <property type="match status" value="1"/>
</dbReference>